<dbReference type="Pfam" id="PF12849">
    <property type="entry name" value="PBP_like_2"/>
    <property type="match status" value="1"/>
</dbReference>
<evidence type="ECO:0000256" key="3">
    <source>
        <dbReference type="SAM" id="SignalP"/>
    </source>
</evidence>
<gene>
    <name evidence="5" type="ORF">PMES_01101</name>
</gene>
<feature type="chain" id="PRO_5036858470" evidence="3">
    <location>
        <begin position="24"/>
        <end position="519"/>
    </location>
</feature>
<evidence type="ECO:0000259" key="4">
    <source>
        <dbReference type="PROSITE" id="PS51123"/>
    </source>
</evidence>
<dbReference type="PANTHER" id="PTHR30570">
    <property type="entry name" value="PERIPLASMIC PHOSPHATE BINDING COMPONENT OF PHOSPHATE ABC TRANSPORTER"/>
    <property type="match status" value="1"/>
</dbReference>
<dbReference type="EMBL" id="APKE01000014">
    <property type="protein sequence ID" value="KAF0676370.1"/>
    <property type="molecule type" value="Genomic_DNA"/>
</dbReference>
<dbReference type="InterPro" id="IPR006665">
    <property type="entry name" value="OmpA-like"/>
</dbReference>
<dbReference type="PANTHER" id="PTHR30570:SF1">
    <property type="entry name" value="PHOSPHATE-BINDING PROTEIN PSTS"/>
    <property type="match status" value="1"/>
</dbReference>
<accession>A0A921NRG6</accession>
<dbReference type="Gene3D" id="3.30.1330.60">
    <property type="entry name" value="OmpA-like domain"/>
    <property type="match status" value="1"/>
</dbReference>
<dbReference type="InterPro" id="IPR024370">
    <property type="entry name" value="PBP_domain"/>
</dbReference>
<dbReference type="Gene3D" id="3.40.190.10">
    <property type="entry name" value="Periplasmic binding protein-like II"/>
    <property type="match status" value="2"/>
</dbReference>
<evidence type="ECO:0000313" key="6">
    <source>
        <dbReference type="Proteomes" id="UP000698242"/>
    </source>
</evidence>
<feature type="domain" description="OmpA-like" evidence="4">
    <location>
        <begin position="398"/>
        <end position="519"/>
    </location>
</feature>
<dbReference type="Pfam" id="PF00691">
    <property type="entry name" value="OmpA"/>
    <property type="match status" value="1"/>
</dbReference>
<dbReference type="Proteomes" id="UP000698242">
    <property type="component" value="Unassembled WGS sequence"/>
</dbReference>
<organism evidence="5 6">
    <name type="scientific">Profundibacterium mesophilum KAUST100406-0324</name>
    <dbReference type="NCBI Taxonomy" id="1037889"/>
    <lineage>
        <taxon>Bacteria</taxon>
        <taxon>Pseudomonadati</taxon>
        <taxon>Pseudomonadota</taxon>
        <taxon>Alphaproteobacteria</taxon>
        <taxon>Rhodobacterales</taxon>
        <taxon>Roseobacteraceae</taxon>
        <taxon>Profundibacterium</taxon>
    </lineage>
</organism>
<name>A0A921NRG6_9RHOB</name>
<dbReference type="OrthoDB" id="9790048at2"/>
<evidence type="ECO:0000313" key="5">
    <source>
        <dbReference type="EMBL" id="KAF0676370.1"/>
    </source>
</evidence>
<dbReference type="AlphaFoldDB" id="A0A921NRG6"/>
<comment type="caution">
    <text evidence="5">The sequence shown here is derived from an EMBL/GenBank/DDBJ whole genome shotgun (WGS) entry which is preliminary data.</text>
</comment>
<dbReference type="CDD" id="cd07185">
    <property type="entry name" value="OmpA_C-like"/>
    <property type="match status" value="1"/>
</dbReference>
<dbReference type="GO" id="GO:0016020">
    <property type="term" value="C:membrane"/>
    <property type="evidence" value="ECO:0007669"/>
    <property type="project" value="UniProtKB-UniRule"/>
</dbReference>
<evidence type="ECO:0000256" key="2">
    <source>
        <dbReference type="PROSITE-ProRule" id="PRU00473"/>
    </source>
</evidence>
<keyword evidence="6" id="KW-1185">Reference proteome</keyword>
<dbReference type="SUPFAM" id="SSF53850">
    <property type="entry name" value="Periplasmic binding protein-like II"/>
    <property type="match status" value="1"/>
</dbReference>
<dbReference type="SUPFAM" id="SSF103088">
    <property type="entry name" value="OmpA-like"/>
    <property type="match status" value="1"/>
</dbReference>
<dbReference type="RefSeq" id="WP_159964513.1">
    <property type="nucleotide sequence ID" value="NZ_APKE01000014.1"/>
</dbReference>
<protein>
    <submittedName>
        <fullName evidence="5">OmpA domain-containing protein</fullName>
    </submittedName>
</protein>
<sequence>MNHCRAAASAALFLFFTSFGALAETVTLSSQTGGFAMRGTLMGYDGEFYRLDTEHGVLSLDAARVECSGAGCPDLDGFVPVVTFSGARALGETLLPALIETFASRNGYSVTRDVVDDLTFSYELAERSGGSAVGRFDFRLTSSDEGMADLLAEVADIALSLREATGAEIAAGRGSLLGDLNGRGRSRIIALDGIVPLVSVGNPLAEIGLSQLRSIFAGEIADWSELTGLEQPITLHLRDDASGQAQAFLTRVMGRETALAEGITRHDSNAAIADAVARDPGALGIGSYSEMGNAMPVALKGPCGFASVASETSLKTEDYPLTAPLFAYLPNYRLPQIGRRFLAYMNSPAAQPVIRRAGFVDQFPRAIPLDAQGHRFATAIARAGDEIGLSDLQRLVRVLSNMTRLTLTFRFEDGAAQLDPQSRSNIALLGEALERGVFDDRALVFVGFSDGLGPAGLNRRLSRERARTVRDAVRRASHGASDAALPELEIEAFGEAMPMACDETEWGRGVNRRVEVWLR</sequence>
<keyword evidence="2" id="KW-0472">Membrane</keyword>
<keyword evidence="1 3" id="KW-0732">Signal</keyword>
<feature type="signal peptide" evidence="3">
    <location>
        <begin position="1"/>
        <end position="23"/>
    </location>
</feature>
<dbReference type="InterPro" id="IPR036737">
    <property type="entry name" value="OmpA-like_sf"/>
</dbReference>
<proteinExistence type="predicted"/>
<evidence type="ECO:0000256" key="1">
    <source>
        <dbReference type="ARBA" id="ARBA00022729"/>
    </source>
</evidence>
<dbReference type="InterPro" id="IPR050811">
    <property type="entry name" value="Phosphate_ABC_transporter"/>
</dbReference>
<reference evidence="5" key="1">
    <citation type="submission" date="2013-03" db="EMBL/GenBank/DDBJ databases">
        <title>Genome Sequence of the Profundibacterium mesophilum strain KAUST100406-0324T from Red Sea, a novel genus in the family Rhodobacteraceae.</title>
        <authorList>
            <person name="Essack M."/>
            <person name="Alam I."/>
            <person name="Lafi F."/>
            <person name="Alawi W."/>
            <person name="Kamanu F."/>
            <person name="Al-Suwailem A."/>
            <person name="Lee O.O."/>
            <person name="Xu Y."/>
            <person name="Bajic V."/>
            <person name="Qian P.-Y."/>
            <person name="Archer J."/>
        </authorList>
    </citation>
    <scope>NUCLEOTIDE SEQUENCE</scope>
    <source>
        <strain evidence="5">KAUST100406-0324</strain>
    </source>
</reference>
<dbReference type="PROSITE" id="PS51123">
    <property type="entry name" value="OMPA_2"/>
    <property type="match status" value="1"/>
</dbReference>